<dbReference type="OrthoDB" id="10039931at2759"/>
<evidence type="ECO:0000259" key="6">
    <source>
        <dbReference type="PROSITE" id="PS50157"/>
    </source>
</evidence>
<dbReference type="Pfam" id="PF00096">
    <property type="entry name" value="zf-C2H2"/>
    <property type="match status" value="1"/>
</dbReference>
<dbReference type="SMART" id="SM00355">
    <property type="entry name" value="ZnF_C2H2"/>
    <property type="match status" value="2"/>
</dbReference>
<dbReference type="InterPro" id="IPR050688">
    <property type="entry name" value="Zinc_finger/UBP_domain"/>
</dbReference>
<evidence type="ECO:0000256" key="1">
    <source>
        <dbReference type="ARBA" id="ARBA00022723"/>
    </source>
</evidence>
<gene>
    <name evidence="7" type="primary">jg12281</name>
    <name evidence="7" type="ORF">PAEG_LOCUS17084</name>
</gene>
<dbReference type="PROSITE" id="PS50157">
    <property type="entry name" value="ZINC_FINGER_C2H2_2"/>
    <property type="match status" value="2"/>
</dbReference>
<dbReference type="Gene3D" id="3.30.160.60">
    <property type="entry name" value="Classic Zinc Finger"/>
    <property type="match status" value="2"/>
</dbReference>
<evidence type="ECO:0000256" key="3">
    <source>
        <dbReference type="ARBA" id="ARBA00022771"/>
    </source>
</evidence>
<keyword evidence="3 5" id="KW-0863">Zinc-finger</keyword>
<dbReference type="FunFam" id="3.30.160.60:FF:000710">
    <property type="entry name" value="Zinc finger protein 768"/>
    <property type="match status" value="1"/>
</dbReference>
<dbReference type="GO" id="GO:0008270">
    <property type="term" value="F:zinc ion binding"/>
    <property type="evidence" value="ECO:0007669"/>
    <property type="project" value="UniProtKB-KW"/>
</dbReference>
<dbReference type="GO" id="GO:0005634">
    <property type="term" value="C:nucleus"/>
    <property type="evidence" value="ECO:0007669"/>
    <property type="project" value="TreeGrafter"/>
</dbReference>
<organism evidence="7 8">
    <name type="scientific">Pararge aegeria aegeria</name>
    <dbReference type="NCBI Taxonomy" id="348720"/>
    <lineage>
        <taxon>Eukaryota</taxon>
        <taxon>Metazoa</taxon>
        <taxon>Ecdysozoa</taxon>
        <taxon>Arthropoda</taxon>
        <taxon>Hexapoda</taxon>
        <taxon>Insecta</taxon>
        <taxon>Pterygota</taxon>
        <taxon>Neoptera</taxon>
        <taxon>Endopterygota</taxon>
        <taxon>Lepidoptera</taxon>
        <taxon>Glossata</taxon>
        <taxon>Ditrysia</taxon>
        <taxon>Papilionoidea</taxon>
        <taxon>Nymphalidae</taxon>
        <taxon>Satyrinae</taxon>
        <taxon>Satyrini</taxon>
        <taxon>Parargina</taxon>
        <taxon>Pararge</taxon>
    </lineage>
</organism>
<proteinExistence type="predicted"/>
<dbReference type="EMBL" id="CAKXAJ010025527">
    <property type="protein sequence ID" value="CAH2240507.1"/>
    <property type="molecule type" value="Genomic_DNA"/>
</dbReference>
<name>A0A8S4RRW1_9NEOP</name>
<reference evidence="7" key="1">
    <citation type="submission" date="2022-03" db="EMBL/GenBank/DDBJ databases">
        <authorList>
            <person name="Lindestad O."/>
        </authorList>
    </citation>
    <scope>NUCLEOTIDE SEQUENCE</scope>
</reference>
<feature type="domain" description="C2H2-type" evidence="6">
    <location>
        <begin position="36"/>
        <end position="64"/>
    </location>
</feature>
<keyword evidence="4" id="KW-0862">Zinc</keyword>
<evidence type="ECO:0000313" key="8">
    <source>
        <dbReference type="Proteomes" id="UP000838756"/>
    </source>
</evidence>
<dbReference type="PANTHER" id="PTHR24403">
    <property type="entry name" value="ZINC FINGER PROTEIN"/>
    <property type="match status" value="1"/>
</dbReference>
<dbReference type="GO" id="GO:0045944">
    <property type="term" value="P:positive regulation of transcription by RNA polymerase II"/>
    <property type="evidence" value="ECO:0007669"/>
    <property type="project" value="TreeGrafter"/>
</dbReference>
<keyword evidence="2" id="KW-0677">Repeat</keyword>
<dbReference type="PANTHER" id="PTHR24403:SF67">
    <property type="entry name" value="FI01116P-RELATED"/>
    <property type="match status" value="1"/>
</dbReference>
<comment type="caution">
    <text evidence="7">The sequence shown here is derived from an EMBL/GenBank/DDBJ whole genome shotgun (WGS) entry which is preliminary data.</text>
</comment>
<accession>A0A8S4RRW1</accession>
<evidence type="ECO:0000256" key="4">
    <source>
        <dbReference type="ARBA" id="ARBA00022833"/>
    </source>
</evidence>
<dbReference type="AlphaFoldDB" id="A0A8S4RRW1"/>
<keyword evidence="8" id="KW-1185">Reference proteome</keyword>
<protein>
    <submittedName>
        <fullName evidence="7">Jg12281 protein</fullName>
    </submittedName>
</protein>
<dbReference type="PROSITE" id="PS00028">
    <property type="entry name" value="ZINC_FINGER_C2H2_1"/>
    <property type="match status" value="2"/>
</dbReference>
<evidence type="ECO:0000256" key="5">
    <source>
        <dbReference type="PROSITE-ProRule" id="PRU00042"/>
    </source>
</evidence>
<dbReference type="Proteomes" id="UP000838756">
    <property type="component" value="Unassembled WGS sequence"/>
</dbReference>
<evidence type="ECO:0000313" key="7">
    <source>
        <dbReference type="EMBL" id="CAH2240507.1"/>
    </source>
</evidence>
<keyword evidence="1" id="KW-0479">Metal-binding</keyword>
<sequence>MSMGMTIAVSLQPFKCHKSLYVHRQNVHKNKEQKEKLCHVCGKSYRNAAKLKYHIVAMHTRETPYRCAQCGAAFGWYSSLYRHVREVHYKVRRPGYAPPKWRRKKN</sequence>
<dbReference type="InterPro" id="IPR036236">
    <property type="entry name" value="Znf_C2H2_sf"/>
</dbReference>
<dbReference type="SUPFAM" id="SSF57667">
    <property type="entry name" value="beta-beta-alpha zinc fingers"/>
    <property type="match status" value="1"/>
</dbReference>
<dbReference type="InterPro" id="IPR013087">
    <property type="entry name" value="Znf_C2H2_type"/>
</dbReference>
<evidence type="ECO:0000256" key="2">
    <source>
        <dbReference type="ARBA" id="ARBA00022737"/>
    </source>
</evidence>
<feature type="domain" description="C2H2-type" evidence="6">
    <location>
        <begin position="65"/>
        <end position="93"/>
    </location>
</feature>